<evidence type="ECO:0000313" key="2">
    <source>
        <dbReference type="EMBL" id="SIO32032.1"/>
    </source>
</evidence>
<protein>
    <submittedName>
        <fullName evidence="2">Putative signal transducing protein</fullName>
    </submittedName>
</protein>
<evidence type="ECO:0000259" key="1">
    <source>
        <dbReference type="Pfam" id="PF09413"/>
    </source>
</evidence>
<feature type="domain" description="DUF2007" evidence="1">
    <location>
        <begin position="10"/>
        <end position="68"/>
    </location>
</feature>
<dbReference type="OrthoDB" id="8480302at2"/>
<organism evidence="2 3">
    <name type="scientific">Epilithonimonas zeae</name>
    <dbReference type="NCBI Taxonomy" id="1416779"/>
    <lineage>
        <taxon>Bacteria</taxon>
        <taxon>Pseudomonadati</taxon>
        <taxon>Bacteroidota</taxon>
        <taxon>Flavobacteriia</taxon>
        <taxon>Flavobacteriales</taxon>
        <taxon>Weeksellaceae</taxon>
        <taxon>Chryseobacterium group</taxon>
        <taxon>Epilithonimonas</taxon>
    </lineage>
</organism>
<sequence length="75" mass="8687">MELITLKIFNTEIEAEMLKVYLETNGIEAYVFGNIMANTFNLFNNTNEGVQLKVVENDFEKASELVVEFYNKDNQ</sequence>
<dbReference type="Pfam" id="PF09413">
    <property type="entry name" value="DUF2007"/>
    <property type="match status" value="1"/>
</dbReference>
<name>A0A1N6IJ31_9FLAO</name>
<dbReference type="RefSeq" id="WP_074235885.1">
    <property type="nucleotide sequence ID" value="NZ_FSRK01000002.1"/>
</dbReference>
<dbReference type="EMBL" id="FSRK01000002">
    <property type="protein sequence ID" value="SIO32032.1"/>
    <property type="molecule type" value="Genomic_DNA"/>
</dbReference>
<gene>
    <name evidence="2" type="ORF">SAMN05444409_2716</name>
</gene>
<dbReference type="AlphaFoldDB" id="A0A1N6IJ31"/>
<accession>A0A1N6IJ31</accession>
<reference evidence="3" key="1">
    <citation type="submission" date="2016-11" db="EMBL/GenBank/DDBJ databases">
        <authorList>
            <person name="Varghese N."/>
            <person name="Submissions S."/>
        </authorList>
    </citation>
    <scope>NUCLEOTIDE SEQUENCE [LARGE SCALE GENOMIC DNA]</scope>
    <source>
        <strain evidence="3">DSM 27623</strain>
    </source>
</reference>
<evidence type="ECO:0000313" key="3">
    <source>
        <dbReference type="Proteomes" id="UP000185207"/>
    </source>
</evidence>
<dbReference type="Proteomes" id="UP000185207">
    <property type="component" value="Unassembled WGS sequence"/>
</dbReference>
<dbReference type="STRING" id="1416779.SAMN05444409_2716"/>
<proteinExistence type="predicted"/>
<dbReference type="InterPro" id="IPR018551">
    <property type="entry name" value="DUF2007"/>
</dbReference>
<keyword evidence="3" id="KW-1185">Reference proteome</keyword>